<feature type="transmembrane region" description="Helical" evidence="12">
    <location>
        <begin position="325"/>
        <end position="355"/>
    </location>
</feature>
<evidence type="ECO:0000256" key="9">
    <source>
        <dbReference type="ARBA" id="ARBA00022989"/>
    </source>
</evidence>
<dbReference type="Pfam" id="PF04791">
    <property type="entry name" value="LMBR1"/>
    <property type="match status" value="2"/>
</dbReference>
<feature type="transmembrane region" description="Helical" evidence="12">
    <location>
        <begin position="60"/>
        <end position="85"/>
    </location>
</feature>
<dbReference type="GO" id="GO:0006898">
    <property type="term" value="P:receptor-mediated endocytosis"/>
    <property type="evidence" value="ECO:0007669"/>
    <property type="project" value="TreeGrafter"/>
</dbReference>
<feature type="transmembrane region" description="Helical" evidence="12">
    <location>
        <begin position="105"/>
        <end position="131"/>
    </location>
</feature>
<protein>
    <submittedName>
        <fullName evidence="13">Limb region 1 homolog-like protein</fullName>
    </submittedName>
</protein>
<feature type="transmembrane region" description="Helical" evidence="12">
    <location>
        <begin position="416"/>
        <end position="442"/>
    </location>
</feature>
<feature type="transmembrane region" description="Helical" evidence="12">
    <location>
        <begin position="193"/>
        <end position="213"/>
    </location>
</feature>
<evidence type="ECO:0000256" key="8">
    <source>
        <dbReference type="ARBA" id="ARBA00022824"/>
    </source>
</evidence>
<dbReference type="InterPro" id="IPR006876">
    <property type="entry name" value="LMBR1-like_membr_prot"/>
</dbReference>
<feature type="transmembrane region" description="Helical" evidence="12">
    <location>
        <begin position="20"/>
        <end position="39"/>
    </location>
</feature>
<evidence type="ECO:0000313" key="14">
    <source>
        <dbReference type="Proteomes" id="UP000472260"/>
    </source>
</evidence>
<evidence type="ECO:0000256" key="7">
    <source>
        <dbReference type="ARBA" id="ARBA00022692"/>
    </source>
</evidence>
<dbReference type="PRINTS" id="PR01692">
    <property type="entry name" value="LIPOCALINIMR"/>
</dbReference>
<keyword evidence="14" id="KW-1185">Reference proteome</keyword>
<organism evidence="13 14">
    <name type="scientific">Sinocyclocheilus anshuiensis</name>
    <dbReference type="NCBI Taxonomy" id="1608454"/>
    <lineage>
        <taxon>Eukaryota</taxon>
        <taxon>Metazoa</taxon>
        <taxon>Chordata</taxon>
        <taxon>Craniata</taxon>
        <taxon>Vertebrata</taxon>
        <taxon>Euteleostomi</taxon>
        <taxon>Actinopterygii</taxon>
        <taxon>Neopterygii</taxon>
        <taxon>Teleostei</taxon>
        <taxon>Ostariophysi</taxon>
        <taxon>Cypriniformes</taxon>
        <taxon>Cyprinidae</taxon>
        <taxon>Cyprininae</taxon>
        <taxon>Sinocyclocheilus</taxon>
    </lineage>
</organism>
<evidence type="ECO:0000256" key="12">
    <source>
        <dbReference type="SAM" id="Phobius"/>
    </source>
</evidence>
<comment type="similarity">
    <text evidence="3">Belongs to the LIMR family.</text>
</comment>
<reference evidence="13" key="1">
    <citation type="submission" date="2025-08" db="UniProtKB">
        <authorList>
            <consortium name="Ensembl"/>
        </authorList>
    </citation>
    <scope>IDENTIFICATION</scope>
</reference>
<comment type="subcellular location">
    <subcellularLocation>
        <location evidence="2">Cell membrane</location>
        <topology evidence="2">Multi-pass membrane protein</topology>
    </subcellularLocation>
    <subcellularLocation>
        <location evidence="1">Endoplasmic reticulum membrane</location>
        <topology evidence="1">Multi-pass membrane protein</topology>
    </subcellularLocation>
</comment>
<keyword evidence="6" id="KW-0879">Wnt signaling pathway</keyword>
<evidence type="ECO:0000256" key="4">
    <source>
        <dbReference type="ARBA" id="ARBA00022475"/>
    </source>
</evidence>
<reference evidence="13" key="2">
    <citation type="submission" date="2025-09" db="UniProtKB">
        <authorList>
            <consortium name="Ensembl"/>
        </authorList>
    </citation>
    <scope>IDENTIFICATION</scope>
</reference>
<accession>A0A671MI24</accession>
<dbReference type="GO" id="GO:0005789">
    <property type="term" value="C:endoplasmic reticulum membrane"/>
    <property type="evidence" value="ECO:0007669"/>
    <property type="project" value="UniProtKB-SubCell"/>
</dbReference>
<feature type="transmembrane region" description="Helical" evidence="12">
    <location>
        <begin position="280"/>
        <end position="305"/>
    </location>
</feature>
<dbReference type="Ensembl" id="ENSSANT00000033570.1">
    <property type="protein sequence ID" value="ENSSANP00000031529.1"/>
    <property type="gene ID" value="ENSSANG00000015969.1"/>
</dbReference>
<evidence type="ECO:0000256" key="11">
    <source>
        <dbReference type="ARBA" id="ARBA00023170"/>
    </source>
</evidence>
<dbReference type="Proteomes" id="UP000472260">
    <property type="component" value="Unassembled WGS sequence"/>
</dbReference>
<evidence type="ECO:0000256" key="6">
    <source>
        <dbReference type="ARBA" id="ARBA00022687"/>
    </source>
</evidence>
<keyword evidence="9 12" id="KW-1133">Transmembrane helix</keyword>
<evidence type="ECO:0000256" key="5">
    <source>
        <dbReference type="ARBA" id="ARBA00022583"/>
    </source>
</evidence>
<name>A0A671MI24_9TELE</name>
<evidence type="ECO:0000256" key="2">
    <source>
        <dbReference type="ARBA" id="ARBA00004651"/>
    </source>
</evidence>
<dbReference type="AlphaFoldDB" id="A0A671MI24"/>
<evidence type="ECO:0000256" key="3">
    <source>
        <dbReference type="ARBA" id="ARBA00010487"/>
    </source>
</evidence>
<evidence type="ECO:0000256" key="10">
    <source>
        <dbReference type="ARBA" id="ARBA00023136"/>
    </source>
</evidence>
<dbReference type="PANTHER" id="PTHR12625:SF2">
    <property type="entry name" value="PROTEIN LMBR1L"/>
    <property type="match status" value="1"/>
</dbReference>
<dbReference type="GO" id="GO:0004888">
    <property type="term" value="F:transmembrane signaling receptor activity"/>
    <property type="evidence" value="ECO:0007669"/>
    <property type="project" value="TreeGrafter"/>
</dbReference>
<dbReference type="InterPro" id="IPR008075">
    <property type="entry name" value="LIMR"/>
</dbReference>
<keyword evidence="8" id="KW-0256">Endoplasmic reticulum</keyword>
<evidence type="ECO:0000313" key="13">
    <source>
        <dbReference type="Ensembl" id="ENSSANP00000031529.1"/>
    </source>
</evidence>
<feature type="transmembrane region" description="Helical" evidence="12">
    <location>
        <begin position="375"/>
        <end position="396"/>
    </location>
</feature>
<dbReference type="GO" id="GO:0005886">
    <property type="term" value="C:plasma membrane"/>
    <property type="evidence" value="ECO:0007669"/>
    <property type="project" value="UniProtKB-SubCell"/>
</dbReference>
<proteinExistence type="inferred from homology"/>
<dbReference type="GO" id="GO:0016055">
    <property type="term" value="P:Wnt signaling pathway"/>
    <property type="evidence" value="ECO:0007669"/>
    <property type="project" value="UniProtKB-KW"/>
</dbReference>
<keyword evidence="4" id="KW-1003">Cell membrane</keyword>
<gene>
    <name evidence="13" type="primary">lmbr1l</name>
</gene>
<keyword evidence="7 12" id="KW-0812">Transmembrane</keyword>
<keyword evidence="11" id="KW-0675">Receptor</keyword>
<keyword evidence="10 12" id="KW-0472">Membrane</keyword>
<keyword evidence="5" id="KW-0254">Endocytosis</keyword>
<feature type="transmembrane region" description="Helical" evidence="12">
    <location>
        <begin position="152"/>
        <end position="173"/>
    </location>
</feature>
<sequence>METEDVTVREQLFHDRVRETIICVLLFICLYILSHFILTHFKKNAEFVTDDIEDATVNKIALWLCTFTLSVAVCAVLLLPISILSNEVLLTFPHNYYMQWLNGSLIRGLWNLVFLFSNLSLVFLMPFAYFFTESEGFAGSKKGIMARVYETAVMLLLLSLLVLGIVWVASALIHHNTARESLYDLWEYYLPHLYSGISLFGVLLLLLCTPFGLSRMFSVTGSLLVKPRLLENLEETMNCTAFEEASLSRKLKTIMNCSCFILVSSIIELRKRASPWQRNLGYPVAMLLLLALTAVSVLMVCFHVLELLFDESAMPRGMEDPHLGLASFSMFGSLGAAVQVVIILYLMVSSVVGFYSSPLFTGLLPLAQDTTLTQIIGNCVSLLILSSALPVFSRTLGITRFDLLGDFGRYNWLGSFHIVFLYNMLFAGLTSACLINTVTWALQRELIRAFGLHRLPLTVSRSTIPLKLLLANGLSKIH</sequence>
<evidence type="ECO:0000256" key="1">
    <source>
        <dbReference type="ARBA" id="ARBA00004477"/>
    </source>
</evidence>
<dbReference type="PANTHER" id="PTHR12625">
    <property type="entry name" value="LIPOCALIN-1 INTERACTING MEMBRANE RECEPTOR LIMR"/>
    <property type="match status" value="1"/>
</dbReference>